<evidence type="ECO:0000313" key="2">
    <source>
        <dbReference type="Proteomes" id="UP000574369"/>
    </source>
</evidence>
<name>A0ABR6GXK7_9BURK</name>
<evidence type="ECO:0000313" key="1">
    <source>
        <dbReference type="EMBL" id="MBB3196838.1"/>
    </source>
</evidence>
<dbReference type="RefSeq" id="WP_088453891.1">
    <property type="nucleotide sequence ID" value="NZ_JACHXO010000009.1"/>
</dbReference>
<sequence length="258" mass="28391">MSRFNAIRQVDVLWPALESALQPLGFARIGNVFHRRTDDDLLPRLEAITFGFEYGCRTCWMQATVKVPALIQLLHGVREFAYRPELAWRVPDFASHLACMVRLSEMGAVGRPLPEGLSWGYDGRLRRARPVPAEVLAETLATLAKDHAWPLFDRPLTLQGLAAAADAPAYATSGAGGGWPLAARLALNDLDGAEQAFRRHPYSLGNTRSRLTAAKDWLWRQGVDVRDVSWSLEAAEISHPLEAKAWLAGSLVTGIAGD</sequence>
<reference evidence="1 2" key="1">
    <citation type="submission" date="2020-08" db="EMBL/GenBank/DDBJ databases">
        <title>Genomic Encyclopedia of Type Strains, Phase III (KMG-III): the genomes of soil and plant-associated and newly described type strains.</title>
        <authorList>
            <person name="Whitman W."/>
        </authorList>
    </citation>
    <scope>NUCLEOTIDE SEQUENCE [LARGE SCALE GENOMIC DNA]</scope>
    <source>
        <strain evidence="1 2">CECT 7247</strain>
    </source>
</reference>
<accession>A0ABR6GXK7</accession>
<dbReference type="EMBL" id="JACHXO010000009">
    <property type="protein sequence ID" value="MBB3196838.1"/>
    <property type="molecule type" value="Genomic_DNA"/>
</dbReference>
<comment type="caution">
    <text evidence="1">The sequence shown here is derived from an EMBL/GenBank/DDBJ whole genome shotgun (WGS) entry which is preliminary data.</text>
</comment>
<dbReference type="Proteomes" id="UP000574369">
    <property type="component" value="Unassembled WGS sequence"/>
</dbReference>
<protein>
    <submittedName>
        <fullName evidence="1">Uncharacterized protein</fullName>
    </submittedName>
</protein>
<proteinExistence type="predicted"/>
<organism evidence="1 2">
    <name type="scientific">Roseateles terrae</name>
    <dbReference type="NCBI Taxonomy" id="431060"/>
    <lineage>
        <taxon>Bacteria</taxon>
        <taxon>Pseudomonadati</taxon>
        <taxon>Pseudomonadota</taxon>
        <taxon>Betaproteobacteria</taxon>
        <taxon>Burkholderiales</taxon>
        <taxon>Sphaerotilaceae</taxon>
        <taxon>Roseateles</taxon>
    </lineage>
</organism>
<keyword evidence="2" id="KW-1185">Reference proteome</keyword>
<gene>
    <name evidence="1" type="ORF">FHS28_004263</name>
</gene>